<dbReference type="InterPro" id="IPR002347">
    <property type="entry name" value="SDR_fam"/>
</dbReference>
<dbReference type="CDD" id="cd05233">
    <property type="entry name" value="SDR_c"/>
    <property type="match status" value="1"/>
</dbReference>
<evidence type="ECO:0000256" key="3">
    <source>
        <dbReference type="RuleBase" id="RU000363"/>
    </source>
</evidence>
<dbReference type="GO" id="GO:0016020">
    <property type="term" value="C:membrane"/>
    <property type="evidence" value="ECO:0007669"/>
    <property type="project" value="TreeGrafter"/>
</dbReference>
<proteinExistence type="inferred from homology"/>
<sequence length="284" mass="31597">MTKAKQVAVITGAASGIGFALAQNCLREGMRVVLADHDEKALACACRKLYEQEANEFIAVVCDVTQSKDVLRLSEQILSDFARIDLLINNAGICGEFAPVWELSDHQIQRVLDVNLYGIIHGLQVFLPLLFKQNHRAHVVNMASFYGLCSGSQMAAYSMSKHAVVALTESLHFDLCRLEKNVDVSVVCPSFVSTQLLANSAPAAHNTLHQMMSALIERSRPAEDVARHILREIKNKTFYILPDKEIKNDYEQCAQAVIQQTDPYPHSLEKVMVALSKRAQKNKC</sequence>
<dbReference type="InterPro" id="IPR036291">
    <property type="entry name" value="NAD(P)-bd_dom_sf"/>
</dbReference>
<evidence type="ECO:0000313" key="5">
    <source>
        <dbReference type="Proteomes" id="UP000288012"/>
    </source>
</evidence>
<dbReference type="EMBL" id="RZGR01000049">
    <property type="protein sequence ID" value="RUQ79213.1"/>
    <property type="molecule type" value="Genomic_DNA"/>
</dbReference>
<dbReference type="SUPFAM" id="SSF51735">
    <property type="entry name" value="NAD(P)-binding Rossmann-fold domains"/>
    <property type="match status" value="1"/>
</dbReference>
<dbReference type="AlphaFoldDB" id="A0A433JGJ8"/>
<dbReference type="Gene3D" id="3.40.50.720">
    <property type="entry name" value="NAD(P)-binding Rossmann-like Domain"/>
    <property type="match status" value="1"/>
</dbReference>
<dbReference type="PRINTS" id="PR00080">
    <property type="entry name" value="SDRFAMILY"/>
</dbReference>
<dbReference type="PRINTS" id="PR00081">
    <property type="entry name" value="GDHRDH"/>
</dbReference>
<dbReference type="Proteomes" id="UP000288012">
    <property type="component" value="Unassembled WGS sequence"/>
</dbReference>
<accession>A0A433JGJ8</accession>
<dbReference type="GO" id="GO:0016491">
    <property type="term" value="F:oxidoreductase activity"/>
    <property type="evidence" value="ECO:0007669"/>
    <property type="project" value="UniProtKB-KW"/>
</dbReference>
<evidence type="ECO:0000313" key="4">
    <source>
        <dbReference type="EMBL" id="RUQ79213.1"/>
    </source>
</evidence>
<dbReference type="RefSeq" id="WP_127111556.1">
    <property type="nucleotide sequence ID" value="NZ_RZGR01000049.1"/>
</dbReference>
<dbReference type="InterPro" id="IPR020904">
    <property type="entry name" value="Sc_DH/Rdtase_CS"/>
</dbReference>
<dbReference type="Pfam" id="PF00106">
    <property type="entry name" value="adh_short"/>
    <property type="match status" value="1"/>
</dbReference>
<dbReference type="PANTHER" id="PTHR44196:SF1">
    <property type="entry name" value="DEHYDROGENASE_REDUCTASE SDR FAMILY MEMBER 7B"/>
    <property type="match status" value="1"/>
</dbReference>
<protein>
    <submittedName>
        <fullName evidence="4">SDR family NAD(P)-dependent oxidoreductase</fullName>
    </submittedName>
</protein>
<evidence type="ECO:0000256" key="2">
    <source>
        <dbReference type="ARBA" id="ARBA00023002"/>
    </source>
</evidence>
<gene>
    <name evidence="4" type="ORF">EKM59_11210</name>
</gene>
<dbReference type="PROSITE" id="PS00061">
    <property type="entry name" value="ADH_SHORT"/>
    <property type="match status" value="1"/>
</dbReference>
<reference evidence="4 5" key="1">
    <citation type="submission" date="2018-12" db="EMBL/GenBank/DDBJ databases">
        <title>Legionella sp,whole genome shotgun sequence.</title>
        <authorList>
            <person name="Wu H."/>
        </authorList>
    </citation>
    <scope>NUCLEOTIDE SEQUENCE [LARGE SCALE GENOMIC DNA]</scope>
    <source>
        <strain evidence="5">km714</strain>
    </source>
</reference>
<keyword evidence="5" id="KW-1185">Reference proteome</keyword>
<comment type="caution">
    <text evidence="4">The sequence shown here is derived from an EMBL/GenBank/DDBJ whole genome shotgun (WGS) entry which is preliminary data.</text>
</comment>
<comment type="similarity">
    <text evidence="1 3">Belongs to the short-chain dehydrogenases/reductases (SDR) family.</text>
</comment>
<dbReference type="PANTHER" id="PTHR44196">
    <property type="entry name" value="DEHYDROGENASE/REDUCTASE SDR FAMILY MEMBER 7B"/>
    <property type="match status" value="1"/>
</dbReference>
<name>A0A433JGJ8_9GAMM</name>
<evidence type="ECO:0000256" key="1">
    <source>
        <dbReference type="ARBA" id="ARBA00006484"/>
    </source>
</evidence>
<keyword evidence="2" id="KW-0560">Oxidoreductase</keyword>
<organism evidence="4 5">
    <name type="scientific">Legionella septentrionalis</name>
    <dbReference type="NCBI Taxonomy" id="2498109"/>
    <lineage>
        <taxon>Bacteria</taxon>
        <taxon>Pseudomonadati</taxon>
        <taxon>Pseudomonadota</taxon>
        <taxon>Gammaproteobacteria</taxon>
        <taxon>Legionellales</taxon>
        <taxon>Legionellaceae</taxon>
        <taxon>Legionella</taxon>
    </lineage>
</organism>